<evidence type="ECO:0000313" key="3">
    <source>
        <dbReference type="Proteomes" id="UP000181980"/>
    </source>
</evidence>
<organism evidence="2 3">
    <name type="scientific">Jiangella alba</name>
    <dbReference type="NCBI Taxonomy" id="561176"/>
    <lineage>
        <taxon>Bacteria</taxon>
        <taxon>Bacillati</taxon>
        <taxon>Actinomycetota</taxon>
        <taxon>Actinomycetes</taxon>
        <taxon>Jiangellales</taxon>
        <taxon>Jiangellaceae</taxon>
        <taxon>Jiangella</taxon>
    </lineage>
</organism>
<dbReference type="AlphaFoldDB" id="A0A1H5GWX3"/>
<dbReference type="STRING" id="561176.SAMN04488561_0685"/>
<dbReference type="Proteomes" id="UP000181980">
    <property type="component" value="Unassembled WGS sequence"/>
</dbReference>
<protein>
    <recommendedName>
        <fullName evidence="4">DprA winged helix domain-containing protein</fullName>
    </recommendedName>
</protein>
<sequence>MSTVFDNALAELNERHRDEVLAAFAALEHGREPVPEAQLLALRDATVRRDLQRLLFRLGRTLVRVGSTHWTSGFRDDVTERLAAEGATAQSRTDRAVLVLVLVHSVAIPRSQGLVSGDSWTSAHPTSVDELTRYTQLPRGEIRPALQRLRAAGLVQIAPPRGRSAVVDGPAYLPGPALHRLTKAARERLEHELILAAAPESPLAAAIRARRPATTPAPAVPAEESTTERNEDT</sequence>
<evidence type="ECO:0008006" key="4">
    <source>
        <dbReference type="Google" id="ProtNLM"/>
    </source>
</evidence>
<dbReference type="SUPFAM" id="SSF46785">
    <property type="entry name" value="Winged helix' DNA-binding domain"/>
    <property type="match status" value="1"/>
</dbReference>
<feature type="compositionally biased region" description="Low complexity" evidence="1">
    <location>
        <begin position="208"/>
        <end position="224"/>
    </location>
</feature>
<dbReference type="EMBL" id="FNUC01000003">
    <property type="protein sequence ID" value="SEE20216.1"/>
    <property type="molecule type" value="Genomic_DNA"/>
</dbReference>
<name>A0A1H5GWX3_9ACTN</name>
<evidence type="ECO:0000313" key="2">
    <source>
        <dbReference type="EMBL" id="SEE20216.1"/>
    </source>
</evidence>
<proteinExistence type="predicted"/>
<dbReference type="RefSeq" id="WP_069110734.1">
    <property type="nucleotide sequence ID" value="NZ_FNUC01000003.1"/>
</dbReference>
<gene>
    <name evidence="2" type="ORF">SAMN04488561_0685</name>
</gene>
<reference evidence="3" key="1">
    <citation type="submission" date="2016-10" db="EMBL/GenBank/DDBJ databases">
        <authorList>
            <person name="Varghese N."/>
            <person name="Submissions S."/>
        </authorList>
    </citation>
    <scope>NUCLEOTIDE SEQUENCE [LARGE SCALE GENOMIC DNA]</scope>
    <source>
        <strain evidence="3">DSM 45237</strain>
    </source>
</reference>
<accession>A0A1H5GWX3</accession>
<evidence type="ECO:0000256" key="1">
    <source>
        <dbReference type="SAM" id="MobiDB-lite"/>
    </source>
</evidence>
<dbReference type="InterPro" id="IPR036390">
    <property type="entry name" value="WH_DNA-bd_sf"/>
</dbReference>
<keyword evidence="3" id="KW-1185">Reference proteome</keyword>
<feature type="region of interest" description="Disordered" evidence="1">
    <location>
        <begin position="208"/>
        <end position="233"/>
    </location>
</feature>